<evidence type="ECO:0000313" key="5">
    <source>
        <dbReference type="Proteomes" id="UP000094112"/>
    </source>
</evidence>
<dbReference type="RefSeq" id="XP_019037305.1">
    <property type="nucleotide sequence ID" value="XM_019180721.1"/>
</dbReference>
<dbReference type="GO" id="GO:0034553">
    <property type="term" value="P:mitochondrial respiratory chain complex II assembly"/>
    <property type="evidence" value="ECO:0007669"/>
    <property type="project" value="EnsemblFungi"/>
</dbReference>
<name>A0A1E3NY66_WICAA</name>
<dbReference type="GeneID" id="30197967"/>
<sequence length="109" mass="13200">VKIAPIERKNEDINKKRARLVYQSRKRGILETDLLLSKFAKLHLTTFNMEELDEYDKLLDELDWDIYYWATKNYDITPLPEKWKDSKILKMLQELSENKEKEVLRMPNL</sequence>
<feature type="non-terminal residue" evidence="4">
    <location>
        <position position="1"/>
    </location>
</feature>
<dbReference type="PANTHER" id="PTHR12469:SF2">
    <property type="entry name" value="SUCCINATE DEHYDROGENASE ASSEMBLY FACTOR 2, MITOCHONDRIAL"/>
    <property type="match status" value="1"/>
</dbReference>
<dbReference type="GO" id="GO:0006121">
    <property type="term" value="P:mitochondrial electron transport, succinate to ubiquinone"/>
    <property type="evidence" value="ECO:0007669"/>
    <property type="project" value="EnsemblFungi"/>
</dbReference>
<comment type="subcellular location">
    <subcellularLocation>
        <location evidence="1">Mitochondrion matrix</location>
    </subcellularLocation>
</comment>
<dbReference type="PANTHER" id="PTHR12469">
    <property type="entry name" value="PROTEIN EMI5 HOMOLOG, MITOCHONDRIAL"/>
    <property type="match status" value="1"/>
</dbReference>
<evidence type="ECO:0008006" key="6">
    <source>
        <dbReference type="Google" id="ProtNLM"/>
    </source>
</evidence>
<evidence type="ECO:0000313" key="4">
    <source>
        <dbReference type="EMBL" id="ODQ58098.1"/>
    </source>
</evidence>
<dbReference type="GO" id="GO:0005759">
    <property type="term" value="C:mitochondrial matrix"/>
    <property type="evidence" value="ECO:0007669"/>
    <property type="project" value="UniProtKB-SubCell"/>
</dbReference>
<dbReference type="InterPro" id="IPR028882">
    <property type="entry name" value="SDHAF2"/>
</dbReference>
<gene>
    <name evidence="4" type="ORF">WICANDRAFT_16983</name>
</gene>
<dbReference type="AlphaFoldDB" id="A0A1E3NY66"/>
<reference evidence="4 5" key="1">
    <citation type="journal article" date="2016" name="Proc. Natl. Acad. Sci. U.S.A.">
        <title>Comparative genomics of biotechnologically important yeasts.</title>
        <authorList>
            <person name="Riley R."/>
            <person name="Haridas S."/>
            <person name="Wolfe K.H."/>
            <person name="Lopes M.R."/>
            <person name="Hittinger C.T."/>
            <person name="Goeker M."/>
            <person name="Salamov A.A."/>
            <person name="Wisecaver J.H."/>
            <person name="Long T.M."/>
            <person name="Calvey C.H."/>
            <person name="Aerts A.L."/>
            <person name="Barry K.W."/>
            <person name="Choi C."/>
            <person name="Clum A."/>
            <person name="Coughlan A.Y."/>
            <person name="Deshpande S."/>
            <person name="Douglass A.P."/>
            <person name="Hanson S.J."/>
            <person name="Klenk H.-P."/>
            <person name="LaButti K.M."/>
            <person name="Lapidus A."/>
            <person name="Lindquist E.A."/>
            <person name="Lipzen A.M."/>
            <person name="Meier-Kolthoff J.P."/>
            <person name="Ohm R.A."/>
            <person name="Otillar R.P."/>
            <person name="Pangilinan J.L."/>
            <person name="Peng Y."/>
            <person name="Rokas A."/>
            <person name="Rosa C.A."/>
            <person name="Scheuner C."/>
            <person name="Sibirny A.A."/>
            <person name="Slot J.C."/>
            <person name="Stielow J.B."/>
            <person name="Sun H."/>
            <person name="Kurtzman C.P."/>
            <person name="Blackwell M."/>
            <person name="Grigoriev I.V."/>
            <person name="Jeffries T.W."/>
        </authorList>
    </citation>
    <scope>NUCLEOTIDE SEQUENCE [LARGE SCALE GENOMIC DNA]</scope>
    <source>
        <strain evidence="5">ATCC 58044 / CBS 1984 / NCYC 433 / NRRL Y-366-8</strain>
    </source>
</reference>
<keyword evidence="3" id="KW-0143">Chaperone</keyword>
<dbReference type="Pfam" id="PF03937">
    <property type="entry name" value="Sdh5"/>
    <property type="match status" value="1"/>
</dbReference>
<dbReference type="EMBL" id="KV454212">
    <property type="protein sequence ID" value="ODQ58098.1"/>
    <property type="molecule type" value="Genomic_DNA"/>
</dbReference>
<dbReference type="SUPFAM" id="SSF109910">
    <property type="entry name" value="YgfY-like"/>
    <property type="match status" value="1"/>
</dbReference>
<proteinExistence type="inferred from homology"/>
<dbReference type="Proteomes" id="UP000094112">
    <property type="component" value="Unassembled WGS sequence"/>
</dbReference>
<keyword evidence="2" id="KW-0496">Mitochondrion</keyword>
<protein>
    <recommendedName>
        <fullName evidence="6">Succinate dehydrogenase assembly factor 2, mitochondrial</fullName>
    </recommendedName>
</protein>
<evidence type="ECO:0000256" key="3">
    <source>
        <dbReference type="ARBA" id="ARBA00023186"/>
    </source>
</evidence>
<dbReference type="HAMAP" id="MF_03057">
    <property type="entry name" value="SDHAF2"/>
    <property type="match status" value="1"/>
</dbReference>
<dbReference type="GO" id="GO:0006099">
    <property type="term" value="P:tricarboxylic acid cycle"/>
    <property type="evidence" value="ECO:0007669"/>
    <property type="project" value="EnsemblFungi"/>
</dbReference>
<dbReference type="Gene3D" id="1.10.150.250">
    <property type="entry name" value="Flavinator of succinate dehydrogenase"/>
    <property type="match status" value="1"/>
</dbReference>
<dbReference type="STRING" id="683960.A0A1E3NY66"/>
<organism evidence="4 5">
    <name type="scientific">Wickerhamomyces anomalus (strain ATCC 58044 / CBS 1984 / NCYC 433 / NRRL Y-366-8)</name>
    <name type="common">Yeast</name>
    <name type="synonym">Hansenula anomala</name>
    <dbReference type="NCBI Taxonomy" id="683960"/>
    <lineage>
        <taxon>Eukaryota</taxon>
        <taxon>Fungi</taxon>
        <taxon>Dikarya</taxon>
        <taxon>Ascomycota</taxon>
        <taxon>Saccharomycotina</taxon>
        <taxon>Saccharomycetes</taxon>
        <taxon>Phaffomycetales</taxon>
        <taxon>Wickerhamomycetaceae</taxon>
        <taxon>Wickerhamomyces</taxon>
    </lineage>
</organism>
<accession>A0A1E3NY66</accession>
<evidence type="ECO:0000256" key="1">
    <source>
        <dbReference type="ARBA" id="ARBA00004305"/>
    </source>
</evidence>
<dbReference type="InterPro" id="IPR005631">
    <property type="entry name" value="SDH"/>
</dbReference>
<dbReference type="InterPro" id="IPR036714">
    <property type="entry name" value="SDH_sf"/>
</dbReference>
<dbReference type="FunFam" id="1.10.150.250:FF:000002">
    <property type="entry name" value="Succinate dehydrogenase assembly factor 2, mitochondrial"/>
    <property type="match status" value="1"/>
</dbReference>
<evidence type="ECO:0000256" key="2">
    <source>
        <dbReference type="ARBA" id="ARBA00023128"/>
    </source>
</evidence>
<dbReference type="OrthoDB" id="284292at2759"/>
<feature type="non-terminal residue" evidence="4">
    <location>
        <position position="109"/>
    </location>
</feature>
<keyword evidence="5" id="KW-1185">Reference proteome</keyword>